<reference evidence="1" key="2">
    <citation type="submission" date="2023-06" db="EMBL/GenBank/DDBJ databases">
        <authorList>
            <person name="Swenson N.G."/>
            <person name="Wegrzyn J.L."/>
            <person name="Mcevoy S.L."/>
        </authorList>
    </citation>
    <scope>NUCLEOTIDE SEQUENCE</scope>
    <source>
        <strain evidence="1">NS2018</strain>
        <tissue evidence="1">Leaf</tissue>
    </source>
</reference>
<keyword evidence="2" id="KW-1185">Reference proteome</keyword>
<dbReference type="EMBL" id="JAUESC010000004">
    <property type="protein sequence ID" value="KAK0596219.1"/>
    <property type="molecule type" value="Genomic_DNA"/>
</dbReference>
<sequence>MKRNNDIDFVFCDDSPIEEIYVDMVKRVDVGGGGGGGGGRDGHVHKPHLIGTNFTYGSGSVTLQILIEDEKPNELDYPSSLDDTFVGVEHGAGVHDGIRGTQNCGGVKGVAFGGLSHDPFPIVLSRWILHCAGRYSFGISTPAFASQKGPLFVGQIFEDKQKLKIELGLYAIRD</sequence>
<protein>
    <submittedName>
        <fullName evidence="1">Uncharacterized protein</fullName>
    </submittedName>
</protein>
<comment type="caution">
    <text evidence="1">The sequence shown here is derived from an EMBL/GenBank/DDBJ whole genome shotgun (WGS) entry which is preliminary data.</text>
</comment>
<proteinExistence type="predicted"/>
<reference evidence="1" key="1">
    <citation type="journal article" date="2022" name="Plant J.">
        <title>Strategies of tolerance reflected in two North American maple genomes.</title>
        <authorList>
            <person name="McEvoy S.L."/>
            <person name="Sezen U.U."/>
            <person name="Trouern-Trend A."/>
            <person name="McMahon S.M."/>
            <person name="Schaberg P.G."/>
            <person name="Yang J."/>
            <person name="Wegrzyn J.L."/>
            <person name="Swenson N.G."/>
        </authorList>
    </citation>
    <scope>NUCLEOTIDE SEQUENCE</scope>
    <source>
        <strain evidence="1">NS2018</strain>
    </source>
</reference>
<name>A0AA39SV58_ACESA</name>
<gene>
    <name evidence="1" type="ORF">LWI29_013752</name>
</gene>
<organism evidence="1 2">
    <name type="scientific">Acer saccharum</name>
    <name type="common">Sugar maple</name>
    <dbReference type="NCBI Taxonomy" id="4024"/>
    <lineage>
        <taxon>Eukaryota</taxon>
        <taxon>Viridiplantae</taxon>
        <taxon>Streptophyta</taxon>
        <taxon>Embryophyta</taxon>
        <taxon>Tracheophyta</taxon>
        <taxon>Spermatophyta</taxon>
        <taxon>Magnoliopsida</taxon>
        <taxon>eudicotyledons</taxon>
        <taxon>Gunneridae</taxon>
        <taxon>Pentapetalae</taxon>
        <taxon>rosids</taxon>
        <taxon>malvids</taxon>
        <taxon>Sapindales</taxon>
        <taxon>Sapindaceae</taxon>
        <taxon>Hippocastanoideae</taxon>
        <taxon>Acereae</taxon>
        <taxon>Acer</taxon>
    </lineage>
</organism>
<evidence type="ECO:0000313" key="1">
    <source>
        <dbReference type="EMBL" id="KAK0596219.1"/>
    </source>
</evidence>
<evidence type="ECO:0000313" key="2">
    <source>
        <dbReference type="Proteomes" id="UP001168877"/>
    </source>
</evidence>
<accession>A0AA39SV58</accession>
<dbReference type="AlphaFoldDB" id="A0AA39SV58"/>
<dbReference type="Proteomes" id="UP001168877">
    <property type="component" value="Unassembled WGS sequence"/>
</dbReference>